<evidence type="ECO:0000313" key="2">
    <source>
        <dbReference type="Proteomes" id="UP000237000"/>
    </source>
</evidence>
<dbReference type="Proteomes" id="UP000237000">
    <property type="component" value="Unassembled WGS sequence"/>
</dbReference>
<protein>
    <submittedName>
        <fullName evidence="1">Uncharacterized protein</fullName>
    </submittedName>
</protein>
<reference evidence="2" key="1">
    <citation type="submission" date="2016-06" db="EMBL/GenBank/DDBJ databases">
        <title>Parallel loss of symbiosis genes in relatives of nitrogen-fixing non-legume Parasponia.</title>
        <authorList>
            <person name="Van Velzen R."/>
            <person name="Holmer R."/>
            <person name="Bu F."/>
            <person name="Rutten L."/>
            <person name="Van Zeijl A."/>
            <person name="Liu W."/>
            <person name="Santuari L."/>
            <person name="Cao Q."/>
            <person name="Sharma T."/>
            <person name="Shen D."/>
            <person name="Roswanjaya Y."/>
            <person name="Wardhani T."/>
            <person name="Kalhor M.S."/>
            <person name="Jansen J."/>
            <person name="Van den Hoogen J."/>
            <person name="Gungor B."/>
            <person name="Hartog M."/>
            <person name="Hontelez J."/>
            <person name="Verver J."/>
            <person name="Yang W.-C."/>
            <person name="Schijlen E."/>
            <person name="Repin R."/>
            <person name="Schilthuizen M."/>
            <person name="Schranz E."/>
            <person name="Heidstra R."/>
            <person name="Miyata K."/>
            <person name="Fedorova E."/>
            <person name="Kohlen W."/>
            <person name="Bisseling T."/>
            <person name="Smit S."/>
            <person name="Geurts R."/>
        </authorList>
    </citation>
    <scope>NUCLEOTIDE SEQUENCE [LARGE SCALE GENOMIC DNA]</scope>
    <source>
        <strain evidence="2">cv. RG33-2</strain>
    </source>
</reference>
<dbReference type="AlphaFoldDB" id="A0A2P5BMW8"/>
<dbReference type="EMBL" id="JXTC01000490">
    <property type="protein sequence ID" value="PON50141.1"/>
    <property type="molecule type" value="Genomic_DNA"/>
</dbReference>
<dbReference type="InParanoid" id="A0A2P5BMW8"/>
<comment type="caution">
    <text evidence="1">The sequence shown here is derived from an EMBL/GenBank/DDBJ whole genome shotgun (WGS) entry which is preliminary data.</text>
</comment>
<proteinExistence type="predicted"/>
<evidence type="ECO:0000313" key="1">
    <source>
        <dbReference type="EMBL" id="PON50141.1"/>
    </source>
</evidence>
<accession>A0A2P5BMW8</accession>
<sequence>MENRLRILSAWCELVRQHGQMQGIVEHRICSDPLCGRQLGPTLSAASYDFFCWCSSHANLVAPGFDPTVPKDSSSILSTREDVLQ</sequence>
<name>A0A2P5BMW8_TREOI</name>
<keyword evidence="2" id="KW-1185">Reference proteome</keyword>
<gene>
    <name evidence="1" type="ORF">TorRG33x02_315640</name>
</gene>
<organism evidence="1 2">
    <name type="scientific">Trema orientale</name>
    <name type="common">Charcoal tree</name>
    <name type="synonym">Celtis orientalis</name>
    <dbReference type="NCBI Taxonomy" id="63057"/>
    <lineage>
        <taxon>Eukaryota</taxon>
        <taxon>Viridiplantae</taxon>
        <taxon>Streptophyta</taxon>
        <taxon>Embryophyta</taxon>
        <taxon>Tracheophyta</taxon>
        <taxon>Spermatophyta</taxon>
        <taxon>Magnoliopsida</taxon>
        <taxon>eudicotyledons</taxon>
        <taxon>Gunneridae</taxon>
        <taxon>Pentapetalae</taxon>
        <taxon>rosids</taxon>
        <taxon>fabids</taxon>
        <taxon>Rosales</taxon>
        <taxon>Cannabaceae</taxon>
        <taxon>Trema</taxon>
    </lineage>
</organism>